<name>A0A7W9T4F8_9BACT</name>
<keyword evidence="2" id="KW-1185">Reference proteome</keyword>
<reference evidence="1 2" key="1">
    <citation type="submission" date="2020-08" db="EMBL/GenBank/DDBJ databases">
        <title>Genomic Encyclopedia of Type Strains, Phase IV (KMG-IV): sequencing the most valuable type-strain genomes for metagenomic binning, comparative biology and taxonomic classification.</title>
        <authorList>
            <person name="Goeker M."/>
        </authorList>
    </citation>
    <scope>NUCLEOTIDE SEQUENCE [LARGE SCALE GENOMIC DNA]</scope>
    <source>
        <strain evidence="1 2">DSM 26718</strain>
    </source>
</reference>
<dbReference type="Gene3D" id="3.40.30.10">
    <property type="entry name" value="Glutaredoxin"/>
    <property type="match status" value="1"/>
</dbReference>
<dbReference type="InterPro" id="IPR036249">
    <property type="entry name" value="Thioredoxin-like_sf"/>
</dbReference>
<evidence type="ECO:0000313" key="2">
    <source>
        <dbReference type="Proteomes" id="UP000532746"/>
    </source>
</evidence>
<proteinExistence type="predicted"/>
<dbReference type="EMBL" id="JACHGG010000005">
    <property type="protein sequence ID" value="MBB6060614.1"/>
    <property type="molecule type" value="Genomic_DNA"/>
</dbReference>
<dbReference type="Proteomes" id="UP000532746">
    <property type="component" value="Unassembled WGS sequence"/>
</dbReference>
<gene>
    <name evidence="1" type="ORF">HNQ93_003488</name>
</gene>
<sequence length="108" mass="11827">MKSSAAPTRLFVCTAQKSEVGKEVAKALKVELKKQGLKNLFSGGEKRKTRVQTCNCLDLCKHCKKGPGAALIMYPEGTVYGDVKPKDAADIVREHLGEGRVIKRLLIE</sequence>
<dbReference type="AlphaFoldDB" id="A0A7W9T4F8"/>
<dbReference type="SUPFAM" id="SSF52833">
    <property type="entry name" value="Thioredoxin-like"/>
    <property type="match status" value="1"/>
</dbReference>
<organism evidence="1 2">
    <name type="scientific">Hymenobacter luteus</name>
    <dbReference type="NCBI Taxonomy" id="1411122"/>
    <lineage>
        <taxon>Bacteria</taxon>
        <taxon>Pseudomonadati</taxon>
        <taxon>Bacteroidota</taxon>
        <taxon>Cytophagia</taxon>
        <taxon>Cytophagales</taxon>
        <taxon>Hymenobacteraceae</taxon>
        <taxon>Hymenobacter</taxon>
    </lineage>
</organism>
<accession>A0A7W9T4F8</accession>
<evidence type="ECO:0000313" key="1">
    <source>
        <dbReference type="EMBL" id="MBB6060614.1"/>
    </source>
</evidence>
<dbReference type="CDD" id="cd02980">
    <property type="entry name" value="TRX_Fd_family"/>
    <property type="match status" value="1"/>
</dbReference>
<comment type="caution">
    <text evidence="1">The sequence shown here is derived from an EMBL/GenBank/DDBJ whole genome shotgun (WGS) entry which is preliminary data.</text>
</comment>
<protein>
    <submittedName>
        <fullName evidence="1">(2Fe-2S) ferredoxin</fullName>
    </submittedName>
</protein>
<dbReference type="RefSeq" id="WP_183404680.1">
    <property type="nucleotide sequence ID" value="NZ_JACHGG010000005.1"/>
</dbReference>